<proteinExistence type="predicted"/>
<accession>A0A4R1HMU6</accession>
<evidence type="ECO:0000313" key="2">
    <source>
        <dbReference type="Proteomes" id="UP000295560"/>
    </source>
</evidence>
<name>A0A4R1HMU6_PSEEN</name>
<dbReference type="RefSeq" id="WP_132429794.1">
    <property type="nucleotide sequence ID" value="NZ_SMFZ01000002.1"/>
</dbReference>
<dbReference type="OrthoDB" id="3375894at2"/>
<gene>
    <name evidence="1" type="ORF">EV378_4958</name>
</gene>
<keyword evidence="2" id="KW-1185">Reference proteome</keyword>
<organism evidence="1 2">
    <name type="scientific">Pseudonocardia endophytica</name>
    <dbReference type="NCBI Taxonomy" id="401976"/>
    <lineage>
        <taxon>Bacteria</taxon>
        <taxon>Bacillati</taxon>
        <taxon>Actinomycetota</taxon>
        <taxon>Actinomycetes</taxon>
        <taxon>Pseudonocardiales</taxon>
        <taxon>Pseudonocardiaceae</taxon>
        <taxon>Pseudonocardia</taxon>
    </lineage>
</organism>
<dbReference type="EMBL" id="SMFZ01000002">
    <property type="protein sequence ID" value="TCK20989.1"/>
    <property type="molecule type" value="Genomic_DNA"/>
</dbReference>
<reference evidence="1 2" key="1">
    <citation type="submission" date="2019-03" db="EMBL/GenBank/DDBJ databases">
        <title>Sequencing the genomes of 1000 actinobacteria strains.</title>
        <authorList>
            <person name="Klenk H.-P."/>
        </authorList>
    </citation>
    <scope>NUCLEOTIDE SEQUENCE [LARGE SCALE GENOMIC DNA]</scope>
    <source>
        <strain evidence="1 2">DSM 44969</strain>
    </source>
</reference>
<comment type="caution">
    <text evidence="1">The sequence shown here is derived from an EMBL/GenBank/DDBJ whole genome shotgun (WGS) entry which is preliminary data.</text>
</comment>
<evidence type="ECO:0000313" key="1">
    <source>
        <dbReference type="EMBL" id="TCK20989.1"/>
    </source>
</evidence>
<protein>
    <submittedName>
        <fullName evidence="1">Uncharacterized protein</fullName>
    </submittedName>
</protein>
<dbReference type="Proteomes" id="UP000295560">
    <property type="component" value="Unassembled WGS sequence"/>
</dbReference>
<dbReference type="AlphaFoldDB" id="A0A4R1HMU6"/>
<sequence length="367" mass="40187">MNERRREAAHLGRRLAGHRRREARTAVALLELERRPGYRLLDAGLGGPYATARTTRDRLWRDYARYTGELAAAERVRDRRRVRAVADVGALRRSLDRADAVLADLGTGVGELAVFATSCEQARSSVLAALAPVAERLGRARHAVARLELHDDDPDAIATRALSARAAELERAAGADPLALSAGVVVPLDDAVGALCLRLDALMALRAGWSTVAGELDRELDAIAAHRTRVSRMRARAGAELRDTVPARPPDRGPELRALRAAVPEANGWRKRHDAVGALRAGLAGTRRELDATAALVAQLLDRRDDLRGRFGAYRARTRRLGWTDDPELAELAERIGTRLWAVPSEIARATRDLAAYRRRLALLSTR</sequence>